<dbReference type="SUPFAM" id="SSF56235">
    <property type="entry name" value="N-terminal nucleophile aminohydrolases (Ntn hydrolases)"/>
    <property type="match status" value="1"/>
</dbReference>
<feature type="region of interest" description="Disordered" evidence="6">
    <location>
        <begin position="258"/>
        <end position="279"/>
    </location>
</feature>
<keyword evidence="3" id="KW-0865">Zymogen</keyword>
<evidence type="ECO:0000256" key="4">
    <source>
        <dbReference type="PIRSR" id="PIRSR001227-1"/>
    </source>
</evidence>
<evidence type="ECO:0000256" key="3">
    <source>
        <dbReference type="ARBA" id="ARBA00023145"/>
    </source>
</evidence>
<keyword evidence="2" id="KW-0378">Hydrolase</keyword>
<name>A0AA49JGE6_9BACT</name>
<feature type="binding site" evidence="5">
    <location>
        <position position="350"/>
    </location>
    <ligand>
        <name>Ca(2+)</name>
        <dbReference type="ChEBI" id="CHEBI:29108"/>
    </ligand>
</feature>
<comment type="cofactor">
    <cofactor evidence="5">
        <name>Ca(2+)</name>
        <dbReference type="ChEBI" id="CHEBI:29108"/>
    </cofactor>
    <text evidence="5">Binds 1 Ca(2+) ion per dimer.</text>
</comment>
<reference evidence="7" key="2">
    <citation type="journal article" date="2024" name="Antonie Van Leeuwenhoek">
        <title>Roseihalotalea indica gen. nov., sp. nov., a halophilic Bacteroidetes from mesopelagic Southwest Indian Ocean with higher carbohydrate metabolic potential.</title>
        <authorList>
            <person name="Chen B."/>
            <person name="Zhang M."/>
            <person name="Lin D."/>
            <person name="Ye J."/>
            <person name="Tang K."/>
        </authorList>
    </citation>
    <scope>NUCLEOTIDE SEQUENCE</scope>
    <source>
        <strain evidence="7">TK19036</strain>
    </source>
</reference>
<dbReference type="InterPro" id="IPR002692">
    <property type="entry name" value="S45"/>
</dbReference>
<feature type="active site" description="Nucleophile" evidence="4">
    <location>
        <position position="275"/>
    </location>
</feature>
<dbReference type="CDD" id="cd03747">
    <property type="entry name" value="Ntn_PGA_like"/>
    <property type="match status" value="1"/>
</dbReference>
<accession>A0AA49JGE6</accession>
<protein>
    <submittedName>
        <fullName evidence="7">Penicillin acylase family protein</fullName>
    </submittedName>
</protein>
<evidence type="ECO:0000313" key="7">
    <source>
        <dbReference type="EMBL" id="WKN36385.1"/>
    </source>
</evidence>
<dbReference type="Gene3D" id="2.30.120.10">
    <property type="match status" value="1"/>
</dbReference>
<dbReference type="GO" id="GO:0017000">
    <property type="term" value="P:antibiotic biosynthetic process"/>
    <property type="evidence" value="ECO:0007669"/>
    <property type="project" value="InterPro"/>
</dbReference>
<dbReference type="Gene3D" id="1.10.439.10">
    <property type="entry name" value="Penicillin Amidohydrolase, domain 1"/>
    <property type="match status" value="1"/>
</dbReference>
<organism evidence="7">
    <name type="scientific">Roseihalotalea indica</name>
    <dbReference type="NCBI Taxonomy" id="2867963"/>
    <lineage>
        <taxon>Bacteria</taxon>
        <taxon>Pseudomonadati</taxon>
        <taxon>Bacteroidota</taxon>
        <taxon>Cytophagia</taxon>
        <taxon>Cytophagales</taxon>
        <taxon>Catalimonadaceae</taxon>
        <taxon>Roseihalotalea</taxon>
    </lineage>
</organism>
<dbReference type="GO" id="GO:0016811">
    <property type="term" value="F:hydrolase activity, acting on carbon-nitrogen (but not peptide) bonds, in linear amides"/>
    <property type="evidence" value="ECO:0007669"/>
    <property type="project" value="InterPro"/>
</dbReference>
<sequence>MKIAGFVLSLIITVALTVALSIKIESIPPLGYFLDPFHGFWQNAESEELLIEPSLPAGVSEPVTVLYDSLLIPHIFAENETDLYWAQGYVQASHRLWQMEFVTHVAAGRVSEIVGERALEFDRRQRRKGLKFAAEHAWQAIQGDETALRMTQAYCDGINAYINSLEYTDYPVEYKLLNYEPEPWTPIKTALLLKYMADDLAGYDEDLENTNALKLLGKERLDHYFPMLLPDRDPVIPTSQTWDFKPLTVDTPRVSFPNSEFYTESSEKPNPDNGSNNWAISGSRTRSGYPLLANDPHLDLSLPSIWYLVQLHAPGVNVFGATLPGAPGVVIGFNDSIAWGVTNARRDVKDWYQIEFSNGSQEEYRFGDRLLKTQRRVEEIKIRGETTYYDTVIYTHYGPVMYDETFPADSTAKVPRNYAMKWIAHDPSLEIMAFYHLNRAKNYQEYVAALDYYVSPAQNFVFASSSDDIALWVQGAFPMKWKEQGRFLMDGSHPEQEWRDMIPKEQNAHVLNPERGFVSSANQIPVDSTYPYYVYDNSYEHFRNRRINSELSGMRRATPQSMMDLQNDTYNQKAADVLGQMLDSLDLSQLTKADKDRYDLLRKWNLQNTVSQLAPTVFEVWWNTFYDQLWDEFSIDSIALDPPNDAATIYLMRQYPNDSIFDSQLTTARETMSDLLQESFLKAGQQLAQWEEEHGQEYRWGDYKATSVQHMLQLDPFSVMNIQVGGGRNIVSANSGRHGASWKMIVSLGPEVQAWGVYPGGQSGNPGSPFYTNMVSTWAAGDYYPMKFYSSVDEAPLSVLARQTLTPTKSN</sequence>
<evidence type="ECO:0000256" key="1">
    <source>
        <dbReference type="ARBA" id="ARBA00006586"/>
    </source>
</evidence>
<keyword evidence="5" id="KW-0479">Metal-binding</keyword>
<evidence type="ECO:0000256" key="6">
    <source>
        <dbReference type="SAM" id="MobiDB-lite"/>
    </source>
</evidence>
<evidence type="ECO:0000256" key="2">
    <source>
        <dbReference type="ARBA" id="ARBA00022801"/>
    </source>
</evidence>
<feature type="binding site" evidence="5">
    <location>
        <position position="347"/>
    </location>
    <ligand>
        <name>Ca(2+)</name>
        <dbReference type="ChEBI" id="CHEBI:29108"/>
    </ligand>
</feature>
<dbReference type="PANTHER" id="PTHR34218">
    <property type="entry name" value="PEPTIDASE S45 PENICILLIN AMIDASE"/>
    <property type="match status" value="1"/>
</dbReference>
<dbReference type="Pfam" id="PF01804">
    <property type="entry name" value="Penicil_amidase"/>
    <property type="match status" value="1"/>
</dbReference>
<keyword evidence="5" id="KW-0106">Calcium</keyword>
<dbReference type="Gene3D" id="1.10.1400.10">
    <property type="match status" value="1"/>
</dbReference>
<evidence type="ECO:0000256" key="5">
    <source>
        <dbReference type="PIRSR" id="PIRSR001227-2"/>
    </source>
</evidence>
<proteinExistence type="inferred from homology"/>
<dbReference type="InterPro" id="IPR043146">
    <property type="entry name" value="Penicillin_amidase_N_B-knob"/>
</dbReference>
<dbReference type="InterPro" id="IPR014395">
    <property type="entry name" value="Pen/GL7ACA/AHL_acylase"/>
</dbReference>
<dbReference type="GO" id="GO:0046872">
    <property type="term" value="F:metal ion binding"/>
    <property type="evidence" value="ECO:0007669"/>
    <property type="project" value="UniProtKB-KW"/>
</dbReference>
<dbReference type="InterPro" id="IPR023343">
    <property type="entry name" value="Penicillin_amidase_dom1"/>
</dbReference>
<dbReference type="EMBL" id="CP120682">
    <property type="protein sequence ID" value="WKN36385.1"/>
    <property type="molecule type" value="Genomic_DNA"/>
</dbReference>
<dbReference type="Gene3D" id="3.60.20.10">
    <property type="entry name" value="Glutamine Phosphoribosylpyrophosphate, subunit 1, domain 1"/>
    <property type="match status" value="1"/>
</dbReference>
<dbReference type="PANTHER" id="PTHR34218:SF4">
    <property type="entry name" value="ACYL-HOMOSERINE LACTONE ACYLASE QUIP"/>
    <property type="match status" value="1"/>
</dbReference>
<dbReference type="PIRSF" id="PIRSF001227">
    <property type="entry name" value="Pen_acylase"/>
    <property type="match status" value="1"/>
</dbReference>
<dbReference type="InterPro" id="IPR029055">
    <property type="entry name" value="Ntn_hydrolases_N"/>
</dbReference>
<comment type="similarity">
    <text evidence="1">Belongs to the peptidase S45 family.</text>
</comment>
<dbReference type="InterPro" id="IPR043147">
    <property type="entry name" value="Penicillin_amidase_A-knob"/>
</dbReference>
<reference evidence="7" key="1">
    <citation type="journal article" date="2023" name="Comput. Struct. Biotechnol. J.">
        <title>Discovery of a novel marine Bacteroidetes with a rich repertoire of carbohydrate-active enzymes.</title>
        <authorList>
            <person name="Chen B."/>
            <person name="Liu G."/>
            <person name="Chen Q."/>
            <person name="Wang H."/>
            <person name="Liu L."/>
            <person name="Tang K."/>
        </authorList>
    </citation>
    <scope>NUCLEOTIDE SEQUENCE</scope>
    <source>
        <strain evidence="7">TK19036</strain>
    </source>
</reference>
<gene>
    <name evidence="7" type="ORF">K4G66_28910</name>
</gene>
<dbReference type="AlphaFoldDB" id="A0AA49JGE6"/>